<organism evidence="12 13">
    <name type="scientific">Galendromus occidentalis</name>
    <name type="common">western predatory mite</name>
    <dbReference type="NCBI Taxonomy" id="34638"/>
    <lineage>
        <taxon>Eukaryota</taxon>
        <taxon>Metazoa</taxon>
        <taxon>Ecdysozoa</taxon>
        <taxon>Arthropoda</taxon>
        <taxon>Chelicerata</taxon>
        <taxon>Arachnida</taxon>
        <taxon>Acari</taxon>
        <taxon>Parasitiformes</taxon>
        <taxon>Mesostigmata</taxon>
        <taxon>Gamasina</taxon>
        <taxon>Phytoseioidea</taxon>
        <taxon>Phytoseiidae</taxon>
        <taxon>Typhlodrominae</taxon>
        <taxon>Galendromus</taxon>
    </lineage>
</organism>
<dbReference type="RefSeq" id="XP_003747099.1">
    <property type="nucleotide sequence ID" value="XM_003747051.1"/>
</dbReference>
<gene>
    <name evidence="13" type="primary">LOC100904242</name>
</gene>
<evidence type="ECO:0000313" key="12">
    <source>
        <dbReference type="Proteomes" id="UP000694867"/>
    </source>
</evidence>
<feature type="compositionally biased region" description="Low complexity" evidence="11">
    <location>
        <begin position="39"/>
        <end position="58"/>
    </location>
</feature>
<dbReference type="AlphaFoldDB" id="A0AAJ6QXE6"/>
<proteinExistence type="inferred from homology"/>
<feature type="region of interest" description="Disordered" evidence="11">
    <location>
        <begin position="1"/>
        <end position="59"/>
    </location>
</feature>
<accession>A0AAJ6QXE6</accession>
<keyword evidence="12" id="KW-1185">Reference proteome</keyword>
<keyword evidence="5" id="KW-0010">Activator</keyword>
<name>A0AAJ6QXE6_9ACAR</name>
<dbReference type="GO" id="GO:0045893">
    <property type="term" value="P:positive regulation of DNA-templated transcription"/>
    <property type="evidence" value="ECO:0007669"/>
    <property type="project" value="TreeGrafter"/>
</dbReference>
<evidence type="ECO:0000256" key="4">
    <source>
        <dbReference type="ARBA" id="ARBA00023015"/>
    </source>
</evidence>
<dbReference type="KEGG" id="goe:100904242"/>
<keyword evidence="7" id="KW-0539">Nucleus</keyword>
<keyword evidence="4" id="KW-0805">Transcription regulation</keyword>
<comment type="similarity">
    <text evidence="2">Belongs to the Mediator complex subunit 30 family.</text>
</comment>
<dbReference type="GO" id="GO:0003712">
    <property type="term" value="F:transcription coregulator activity"/>
    <property type="evidence" value="ECO:0007669"/>
    <property type="project" value="TreeGrafter"/>
</dbReference>
<evidence type="ECO:0000256" key="11">
    <source>
        <dbReference type="SAM" id="MobiDB-lite"/>
    </source>
</evidence>
<feature type="coiled-coil region" evidence="10">
    <location>
        <begin position="177"/>
        <end position="204"/>
    </location>
</feature>
<evidence type="ECO:0000256" key="1">
    <source>
        <dbReference type="ARBA" id="ARBA00004123"/>
    </source>
</evidence>
<evidence type="ECO:0000256" key="3">
    <source>
        <dbReference type="ARBA" id="ARBA00019664"/>
    </source>
</evidence>
<dbReference type="Proteomes" id="UP000694867">
    <property type="component" value="Unplaced"/>
</dbReference>
<dbReference type="GeneID" id="100904242"/>
<evidence type="ECO:0000256" key="7">
    <source>
        <dbReference type="ARBA" id="ARBA00023242"/>
    </source>
</evidence>
<dbReference type="Pfam" id="PF11315">
    <property type="entry name" value="Med30"/>
    <property type="match status" value="1"/>
</dbReference>
<evidence type="ECO:0000256" key="6">
    <source>
        <dbReference type="ARBA" id="ARBA00023163"/>
    </source>
</evidence>
<keyword evidence="10" id="KW-0175">Coiled coil</keyword>
<reference evidence="13" key="1">
    <citation type="submission" date="2025-08" db="UniProtKB">
        <authorList>
            <consortium name="RefSeq"/>
        </authorList>
    </citation>
    <scope>IDENTIFICATION</scope>
</reference>
<keyword evidence="6" id="KW-0804">Transcription</keyword>
<evidence type="ECO:0000256" key="8">
    <source>
        <dbReference type="ARBA" id="ARBA00025687"/>
    </source>
</evidence>
<feature type="compositionally biased region" description="Gly residues" evidence="11">
    <location>
        <begin position="1"/>
        <end position="16"/>
    </location>
</feature>
<feature type="compositionally biased region" description="Low complexity" evidence="11">
    <location>
        <begin position="17"/>
        <end position="29"/>
    </location>
</feature>
<comment type="subcellular location">
    <subcellularLocation>
        <location evidence="1">Nucleus</location>
    </subcellularLocation>
</comment>
<dbReference type="PANTHER" id="PTHR31705:SF4">
    <property type="entry name" value="MEDIATOR OF RNA POLYMERASE II TRANSCRIPTION SUBUNIT 30"/>
    <property type="match status" value="1"/>
</dbReference>
<evidence type="ECO:0000256" key="9">
    <source>
        <dbReference type="ARBA" id="ARBA00031981"/>
    </source>
</evidence>
<dbReference type="GO" id="GO:0016592">
    <property type="term" value="C:mediator complex"/>
    <property type="evidence" value="ECO:0007669"/>
    <property type="project" value="TreeGrafter"/>
</dbReference>
<comment type="function">
    <text evidence="8">Component of the Mediator complex, a coactivator involved in the regulated transcription of nearly all RNA polymerase II-dependent genes. Mediator functions as a bridge to convey information from gene-specific regulatory proteins to the basal RNA polymerase II transcription machinery. Mediator is recruited to promoters by direct interactions with regulatory proteins and serves as a scaffold for the assembly of a functional preinitiation complex with RNA polymerase II and the general transcription factors.</text>
</comment>
<protein>
    <recommendedName>
        <fullName evidence="3">Mediator of RNA polymerase II transcription subunit 30</fullName>
    </recommendedName>
    <alternativeName>
        <fullName evidence="9">Mediator complex subunit 30</fullName>
    </alternativeName>
</protein>
<sequence length="239" mass="27034">MGGPQGAMGGMGGMGGYPQPNMGGYPQPNMSGMSLDGHNINNDQQDQDGNQQENNQQQHGSEFNIPVMCRIGQETVQEIVTKACELFQILKTLQPPTGTMNAQAQNLQEERKAKLNETLKALQGLFKRLRRVYEICDQNGSGGEFSSLEPDVATIQLVPLEEERRKDEEEKKPSEYMKALMDERQKLEEQVRLKNKQMKEIIDMLRSIVCEINTMLAMRKKHLPFSNRVTGFKSKPPMF</sequence>
<evidence type="ECO:0000256" key="5">
    <source>
        <dbReference type="ARBA" id="ARBA00023159"/>
    </source>
</evidence>
<evidence type="ECO:0000256" key="10">
    <source>
        <dbReference type="SAM" id="Coils"/>
    </source>
</evidence>
<evidence type="ECO:0000256" key="2">
    <source>
        <dbReference type="ARBA" id="ARBA00010606"/>
    </source>
</evidence>
<dbReference type="PANTHER" id="PTHR31705">
    <property type="entry name" value="MEDIATOR OF RNA POLYMERASE II TRANSCRIPTION SUBUNIT 30"/>
    <property type="match status" value="1"/>
</dbReference>
<dbReference type="InterPro" id="IPR021019">
    <property type="entry name" value="Mediator_Med30_met"/>
</dbReference>
<evidence type="ECO:0000313" key="13">
    <source>
        <dbReference type="RefSeq" id="XP_003747099.1"/>
    </source>
</evidence>